<dbReference type="InterPro" id="IPR009921">
    <property type="entry name" value="YehS-like"/>
</dbReference>
<dbReference type="EMBL" id="JAIMJA010000001">
    <property type="protein sequence ID" value="MCE2593355.1"/>
    <property type="molecule type" value="Genomic_DNA"/>
</dbReference>
<dbReference type="PANTHER" id="PTHR37805">
    <property type="entry name" value="CYTOPLASMIC PROTEIN-RELATED"/>
    <property type="match status" value="1"/>
</dbReference>
<reference evidence="1 2" key="1">
    <citation type="journal article" date="2022" name="Environ. Microbiol. Rep.">
        <title>Eco-phylogenetic analyses reveal divergent evolution of vitamin B12 metabolism in the marine bacterial family 'Psychromonadaceae'.</title>
        <authorList>
            <person name="Jin X."/>
            <person name="Yang Y."/>
            <person name="Cao H."/>
            <person name="Gao B."/>
            <person name="Zhao Z."/>
        </authorList>
    </citation>
    <scope>NUCLEOTIDE SEQUENCE [LARGE SCALE GENOMIC DNA]</scope>
    <source>
        <strain evidence="1 2">MKS20</strain>
    </source>
</reference>
<evidence type="ECO:0000313" key="2">
    <source>
        <dbReference type="Proteomes" id="UP001201273"/>
    </source>
</evidence>
<proteinExistence type="predicted"/>
<organism evidence="1 2">
    <name type="scientific">Motilimonas cestriensis</name>
    <dbReference type="NCBI Taxonomy" id="2742685"/>
    <lineage>
        <taxon>Bacteria</taxon>
        <taxon>Pseudomonadati</taxon>
        <taxon>Pseudomonadota</taxon>
        <taxon>Gammaproteobacteria</taxon>
        <taxon>Alteromonadales</taxon>
        <taxon>Alteromonadales genera incertae sedis</taxon>
        <taxon>Motilimonas</taxon>
    </lineage>
</organism>
<sequence>MIHNLVLRRLRYALNLKETDMQAIFALAGHKIKPFSISLLLKKEDEQGYLECTDAVLEKFLDGLIIQRRGVREGQAPAPAQRMNNNLILKKIRIAFELKEDDLLDIMDKAGFALSRPELSALFRKYDSRNYKACGDQLLRNFLHGICEHYRPKAG</sequence>
<evidence type="ECO:0000313" key="1">
    <source>
        <dbReference type="EMBL" id="MCE2593355.1"/>
    </source>
</evidence>
<comment type="caution">
    <text evidence="1">The sequence shown here is derived from an EMBL/GenBank/DDBJ whole genome shotgun (WGS) entry which is preliminary data.</text>
</comment>
<dbReference type="Pfam" id="PF07308">
    <property type="entry name" value="DUF1456"/>
    <property type="match status" value="2"/>
</dbReference>
<name>A0ABS8W4Z4_9GAMM</name>
<protein>
    <submittedName>
        <fullName evidence="1">DUF1456 family protein</fullName>
    </submittedName>
</protein>
<dbReference type="PANTHER" id="PTHR37805:SF1">
    <property type="entry name" value="CYTOPLASMIC PROTEIN"/>
    <property type="match status" value="1"/>
</dbReference>
<dbReference type="Proteomes" id="UP001201273">
    <property type="component" value="Unassembled WGS sequence"/>
</dbReference>
<gene>
    <name evidence="1" type="ORF">K6Y31_00790</name>
</gene>
<dbReference type="RefSeq" id="WP_233050969.1">
    <property type="nucleotide sequence ID" value="NZ_JAIMJA010000001.1"/>
</dbReference>
<keyword evidence="2" id="KW-1185">Reference proteome</keyword>
<accession>A0ABS8W4Z4</accession>